<name>A0ABR4PRN8_9HELO</name>
<gene>
    <name evidence="11" type="ORF">PVAG01_02831</name>
</gene>
<evidence type="ECO:0000256" key="4">
    <source>
        <dbReference type="ARBA" id="ARBA00022792"/>
    </source>
</evidence>
<evidence type="ECO:0000256" key="5">
    <source>
        <dbReference type="ARBA" id="ARBA00022946"/>
    </source>
</evidence>
<keyword evidence="2 9" id="KW-0813">Transport</keyword>
<keyword evidence="6 9" id="KW-0249">Electron transport</keyword>
<feature type="compositionally biased region" description="Polar residues" evidence="10">
    <location>
        <begin position="46"/>
        <end position="68"/>
    </location>
</feature>
<dbReference type="PANTHER" id="PTHR12219:SF8">
    <property type="entry name" value="NADH DEHYDROGENASE [UBIQUINONE] IRON-SULFUR PROTEIN 4, MITOCHONDRIAL"/>
    <property type="match status" value="1"/>
</dbReference>
<evidence type="ECO:0000256" key="1">
    <source>
        <dbReference type="ARBA" id="ARBA00005882"/>
    </source>
</evidence>
<proteinExistence type="inferred from homology"/>
<dbReference type="Pfam" id="PF04800">
    <property type="entry name" value="NDUS4"/>
    <property type="match status" value="1"/>
</dbReference>
<evidence type="ECO:0000256" key="2">
    <source>
        <dbReference type="ARBA" id="ARBA00022448"/>
    </source>
</evidence>
<dbReference type="Proteomes" id="UP001629113">
    <property type="component" value="Unassembled WGS sequence"/>
</dbReference>
<evidence type="ECO:0000256" key="10">
    <source>
        <dbReference type="SAM" id="MobiDB-lite"/>
    </source>
</evidence>
<dbReference type="InterPro" id="IPR038532">
    <property type="entry name" value="NDUFS4-like_sf"/>
</dbReference>
<evidence type="ECO:0000313" key="12">
    <source>
        <dbReference type="Proteomes" id="UP001629113"/>
    </source>
</evidence>
<dbReference type="PANTHER" id="PTHR12219">
    <property type="entry name" value="NADH-UBIQUINONE OXIDOREDUCTASE"/>
    <property type="match status" value="1"/>
</dbReference>
<keyword evidence="4 9" id="KW-0999">Mitochondrion inner membrane</keyword>
<comment type="subcellular location">
    <subcellularLocation>
        <location evidence="9">Mitochondrion inner membrane</location>
        <topology evidence="9">Peripheral membrane protein</topology>
        <orientation evidence="9">Matrix side</orientation>
    </subcellularLocation>
</comment>
<comment type="caution">
    <text evidence="11">The sequence shown here is derived from an EMBL/GenBank/DDBJ whole genome shotgun (WGS) entry which is preliminary data.</text>
</comment>
<comment type="function">
    <text evidence="9">Accessory subunit of the mitochondrial membrane respiratory chain NADH dehydrogenase (Complex I), that is believed not to be involved in catalysis. Complex I functions in the transfer of electrons from NADH to the respiratory chain. The immediate electron acceptor for the enzyme is believed to be ubiquinone.</text>
</comment>
<reference evidence="11 12" key="1">
    <citation type="submission" date="2024-06" db="EMBL/GenBank/DDBJ databases">
        <title>Complete genome of Phlyctema vagabunda strain 19-DSS-EL-015.</title>
        <authorList>
            <person name="Fiorenzani C."/>
        </authorList>
    </citation>
    <scope>NUCLEOTIDE SEQUENCE [LARGE SCALE GENOMIC DNA]</scope>
    <source>
        <strain evidence="11 12">19-DSS-EL-015</strain>
    </source>
</reference>
<keyword evidence="7 9" id="KW-0496">Mitochondrion</keyword>
<keyword evidence="12" id="KW-1185">Reference proteome</keyword>
<evidence type="ECO:0000256" key="6">
    <source>
        <dbReference type="ARBA" id="ARBA00022982"/>
    </source>
</evidence>
<feature type="compositionally biased region" description="Polar residues" evidence="10">
    <location>
        <begin position="29"/>
        <end position="38"/>
    </location>
</feature>
<evidence type="ECO:0000256" key="9">
    <source>
        <dbReference type="RuleBase" id="RU367010"/>
    </source>
</evidence>
<sequence>MSLLRPSIAGRLLRNGGLAGRKAVPSTVRFDSQTSSGVPLTKSDKSQPAYQSGESSMVNHENANASQVRHNKPDYDVEVDQAASLFTPIPKRVMNGSEDTESLPAAVLSGAPIELQARTVRIYRPAKTATQSGDWHGHHWRMDWDILPKGHRWENALMGWQSSADFMQGTNLTFKSKDDAIRFAEKQGYEYFVQEPNSRKIAPKAYANNFLWSDKKLKHIRTK</sequence>
<comment type="similarity">
    <text evidence="1 9">Belongs to the complex I NDUFS4 subunit family.</text>
</comment>
<dbReference type="Gene3D" id="3.30.160.190">
    <property type="entry name" value="atu1810 like domain"/>
    <property type="match status" value="1"/>
</dbReference>
<evidence type="ECO:0000256" key="7">
    <source>
        <dbReference type="ARBA" id="ARBA00023128"/>
    </source>
</evidence>
<dbReference type="InterPro" id="IPR006885">
    <property type="entry name" value="NADH_UbQ_FeS_4_mit-like"/>
</dbReference>
<evidence type="ECO:0000256" key="8">
    <source>
        <dbReference type="ARBA" id="ARBA00023136"/>
    </source>
</evidence>
<keyword evidence="5 9" id="KW-0809">Transit peptide</keyword>
<evidence type="ECO:0000313" key="11">
    <source>
        <dbReference type="EMBL" id="KAL3426040.1"/>
    </source>
</evidence>
<accession>A0ABR4PRN8</accession>
<dbReference type="EMBL" id="JBFCZG010000002">
    <property type="protein sequence ID" value="KAL3426040.1"/>
    <property type="molecule type" value="Genomic_DNA"/>
</dbReference>
<protein>
    <recommendedName>
        <fullName evidence="9">NADH dehydrogenase [ubiquinone] iron-sulfur protein 4, mitochondrial</fullName>
    </recommendedName>
</protein>
<evidence type="ECO:0000256" key="3">
    <source>
        <dbReference type="ARBA" id="ARBA00022660"/>
    </source>
</evidence>
<feature type="region of interest" description="Disordered" evidence="10">
    <location>
        <begin position="27"/>
        <end position="68"/>
    </location>
</feature>
<organism evidence="11 12">
    <name type="scientific">Phlyctema vagabunda</name>
    <dbReference type="NCBI Taxonomy" id="108571"/>
    <lineage>
        <taxon>Eukaryota</taxon>
        <taxon>Fungi</taxon>
        <taxon>Dikarya</taxon>
        <taxon>Ascomycota</taxon>
        <taxon>Pezizomycotina</taxon>
        <taxon>Leotiomycetes</taxon>
        <taxon>Helotiales</taxon>
        <taxon>Dermateaceae</taxon>
        <taxon>Phlyctema</taxon>
    </lineage>
</organism>
<keyword evidence="3 9" id="KW-0679">Respiratory chain</keyword>
<keyword evidence="8 9" id="KW-0472">Membrane</keyword>